<evidence type="ECO:0000313" key="4">
    <source>
        <dbReference type="Proteomes" id="UP000749559"/>
    </source>
</evidence>
<feature type="region of interest" description="Disordered" evidence="2">
    <location>
        <begin position="308"/>
        <end position="327"/>
    </location>
</feature>
<dbReference type="SUPFAM" id="SSF47986">
    <property type="entry name" value="DEATH domain"/>
    <property type="match status" value="1"/>
</dbReference>
<evidence type="ECO:0008006" key="5">
    <source>
        <dbReference type="Google" id="ProtNLM"/>
    </source>
</evidence>
<proteinExistence type="predicted"/>
<dbReference type="Gene3D" id="1.10.533.10">
    <property type="entry name" value="Death Domain, Fas"/>
    <property type="match status" value="1"/>
</dbReference>
<dbReference type="Proteomes" id="UP000749559">
    <property type="component" value="Unassembled WGS sequence"/>
</dbReference>
<dbReference type="AlphaFoldDB" id="A0A8S4PHS5"/>
<keyword evidence="4" id="KW-1185">Reference proteome</keyword>
<keyword evidence="1" id="KW-0175">Coiled coil</keyword>
<reference evidence="3" key="1">
    <citation type="submission" date="2022-03" db="EMBL/GenBank/DDBJ databases">
        <authorList>
            <person name="Martin C."/>
        </authorList>
    </citation>
    <scope>NUCLEOTIDE SEQUENCE</scope>
</reference>
<dbReference type="EMBL" id="CAIIXF020000008">
    <property type="protein sequence ID" value="CAH1792894.1"/>
    <property type="molecule type" value="Genomic_DNA"/>
</dbReference>
<organism evidence="3 4">
    <name type="scientific">Owenia fusiformis</name>
    <name type="common">Polychaete worm</name>
    <dbReference type="NCBI Taxonomy" id="6347"/>
    <lineage>
        <taxon>Eukaryota</taxon>
        <taxon>Metazoa</taxon>
        <taxon>Spiralia</taxon>
        <taxon>Lophotrochozoa</taxon>
        <taxon>Annelida</taxon>
        <taxon>Polychaeta</taxon>
        <taxon>Sedentaria</taxon>
        <taxon>Canalipalpata</taxon>
        <taxon>Sabellida</taxon>
        <taxon>Oweniida</taxon>
        <taxon>Oweniidae</taxon>
        <taxon>Owenia</taxon>
    </lineage>
</organism>
<feature type="coiled-coil region" evidence="1">
    <location>
        <begin position="242"/>
        <end position="290"/>
    </location>
</feature>
<dbReference type="InterPro" id="IPR011029">
    <property type="entry name" value="DEATH-like_dom_sf"/>
</dbReference>
<evidence type="ECO:0000313" key="3">
    <source>
        <dbReference type="EMBL" id="CAH1792894.1"/>
    </source>
</evidence>
<name>A0A8S4PHS5_OWEFU</name>
<feature type="coiled-coil region" evidence="1">
    <location>
        <begin position="135"/>
        <end position="162"/>
    </location>
</feature>
<evidence type="ECO:0000256" key="1">
    <source>
        <dbReference type="SAM" id="Coils"/>
    </source>
</evidence>
<accession>A0A8S4PHS5</accession>
<gene>
    <name evidence="3" type="ORF">OFUS_LOCUS17814</name>
</gene>
<protein>
    <recommendedName>
        <fullName evidence="5">Death domain-containing protein</fullName>
    </recommendedName>
</protein>
<feature type="coiled-coil region" evidence="1">
    <location>
        <begin position="43"/>
        <end position="98"/>
    </location>
</feature>
<sequence length="450" mass="51769">MLRILSKAINEEPLSREDKEIIKSIKRKENYASEIIARKGDKIAQLNYQVNTLQKKVTSLSEDLDRNEIVNNNGILEIKELRDEIVIRDDEIKKLKEEMKSKFNLNDHNNERPGESSEQEVKEINAITDKKVDQISKLTEKLENYQTDARQFEKKIETINVKLQAVAKCNPNDYHISTENKQMSILHLNITFIEENIEYLQQKLLSELNMISQLQTEQRLVAQILGFDKIEKNLYHTAKTFLDNFENQAEEKKKEIDNLKKELGEAKMKKKKLQKEVKTLKVNEIQIRKNYESMKKAHHDLQRQINERRPSSARYGDSGNGNSITLPDISDREYQAKSYTLSRSNKSVLDGQYLQQIAEKVGPDKCHALGNQLSISKTTIETIILSNQHNAGVWVLNVLTTWNQRLSKDQNGKHILARALKAIGLVALGEAVEDYKVNGNGDDDDDDDAL</sequence>
<comment type="caution">
    <text evidence="3">The sequence shown here is derived from an EMBL/GenBank/DDBJ whole genome shotgun (WGS) entry which is preliminary data.</text>
</comment>
<evidence type="ECO:0000256" key="2">
    <source>
        <dbReference type="SAM" id="MobiDB-lite"/>
    </source>
</evidence>